<reference evidence="3" key="1">
    <citation type="journal article" date="2023" name="Mol. Phylogenet. Evol.">
        <title>Genome-scale phylogeny and comparative genomics of the fungal order Sordariales.</title>
        <authorList>
            <person name="Hensen N."/>
            <person name="Bonometti L."/>
            <person name="Westerberg I."/>
            <person name="Brannstrom I.O."/>
            <person name="Guillou S."/>
            <person name="Cros-Aarteil S."/>
            <person name="Calhoun S."/>
            <person name="Haridas S."/>
            <person name="Kuo A."/>
            <person name="Mondo S."/>
            <person name="Pangilinan J."/>
            <person name="Riley R."/>
            <person name="LaButti K."/>
            <person name="Andreopoulos B."/>
            <person name="Lipzen A."/>
            <person name="Chen C."/>
            <person name="Yan M."/>
            <person name="Daum C."/>
            <person name="Ng V."/>
            <person name="Clum A."/>
            <person name="Steindorff A."/>
            <person name="Ohm R.A."/>
            <person name="Martin F."/>
            <person name="Silar P."/>
            <person name="Natvig D.O."/>
            <person name="Lalanne C."/>
            <person name="Gautier V."/>
            <person name="Ament-Velasquez S.L."/>
            <person name="Kruys A."/>
            <person name="Hutchinson M.I."/>
            <person name="Powell A.J."/>
            <person name="Barry K."/>
            <person name="Miller A.N."/>
            <person name="Grigoriev I.V."/>
            <person name="Debuchy R."/>
            <person name="Gladieux P."/>
            <person name="Hiltunen Thoren M."/>
            <person name="Johannesson H."/>
        </authorList>
    </citation>
    <scope>NUCLEOTIDE SEQUENCE</scope>
    <source>
        <strain evidence="3">CBS 955.72</strain>
    </source>
</reference>
<evidence type="ECO:0000313" key="4">
    <source>
        <dbReference type="Proteomes" id="UP001275084"/>
    </source>
</evidence>
<evidence type="ECO:0000256" key="1">
    <source>
        <dbReference type="ARBA" id="ARBA00022741"/>
    </source>
</evidence>
<dbReference type="Gene3D" id="3.30.420.40">
    <property type="match status" value="2"/>
</dbReference>
<dbReference type="Proteomes" id="UP001275084">
    <property type="component" value="Unassembled WGS sequence"/>
</dbReference>
<dbReference type="EMBL" id="JAUIQD010000002">
    <property type="protein sequence ID" value="KAK3358672.1"/>
    <property type="molecule type" value="Genomic_DNA"/>
</dbReference>
<gene>
    <name evidence="3" type="ORF">B0T25DRAFT_563750</name>
</gene>
<keyword evidence="4" id="KW-1185">Reference proteome</keyword>
<evidence type="ECO:0000313" key="3">
    <source>
        <dbReference type="EMBL" id="KAK3358672.1"/>
    </source>
</evidence>
<evidence type="ECO:0000256" key="2">
    <source>
        <dbReference type="ARBA" id="ARBA00022840"/>
    </source>
</evidence>
<organism evidence="3 4">
    <name type="scientific">Lasiosphaeria hispida</name>
    <dbReference type="NCBI Taxonomy" id="260671"/>
    <lineage>
        <taxon>Eukaryota</taxon>
        <taxon>Fungi</taxon>
        <taxon>Dikarya</taxon>
        <taxon>Ascomycota</taxon>
        <taxon>Pezizomycotina</taxon>
        <taxon>Sordariomycetes</taxon>
        <taxon>Sordariomycetidae</taxon>
        <taxon>Sordariales</taxon>
        <taxon>Lasiosphaeriaceae</taxon>
        <taxon>Lasiosphaeria</taxon>
    </lineage>
</organism>
<dbReference type="InterPro" id="IPR013126">
    <property type="entry name" value="Hsp_70_fam"/>
</dbReference>
<evidence type="ECO:0008006" key="5">
    <source>
        <dbReference type="Google" id="ProtNLM"/>
    </source>
</evidence>
<dbReference type="GO" id="GO:0005524">
    <property type="term" value="F:ATP binding"/>
    <property type="evidence" value="ECO:0007669"/>
    <property type="project" value="UniProtKB-KW"/>
</dbReference>
<dbReference type="AlphaFoldDB" id="A0AAJ0MH75"/>
<comment type="caution">
    <text evidence="3">The sequence shown here is derived from an EMBL/GenBank/DDBJ whole genome shotgun (WGS) entry which is preliminary data.</text>
</comment>
<dbReference type="Pfam" id="PF00012">
    <property type="entry name" value="HSP70"/>
    <property type="match status" value="1"/>
</dbReference>
<dbReference type="Gene3D" id="3.90.640.10">
    <property type="entry name" value="Actin, Chain A, domain 4"/>
    <property type="match status" value="1"/>
</dbReference>
<dbReference type="SUPFAM" id="SSF53067">
    <property type="entry name" value="Actin-like ATPase domain"/>
    <property type="match status" value="2"/>
</dbReference>
<dbReference type="CDD" id="cd10170">
    <property type="entry name" value="ASKHA_NBD_HSP70"/>
    <property type="match status" value="1"/>
</dbReference>
<dbReference type="GO" id="GO:0140662">
    <property type="term" value="F:ATP-dependent protein folding chaperone"/>
    <property type="evidence" value="ECO:0007669"/>
    <property type="project" value="InterPro"/>
</dbReference>
<dbReference type="InterPro" id="IPR043129">
    <property type="entry name" value="ATPase_NBD"/>
</dbReference>
<reference evidence="3" key="2">
    <citation type="submission" date="2023-06" db="EMBL/GenBank/DDBJ databases">
        <authorList>
            <consortium name="Lawrence Berkeley National Laboratory"/>
            <person name="Haridas S."/>
            <person name="Hensen N."/>
            <person name="Bonometti L."/>
            <person name="Westerberg I."/>
            <person name="Brannstrom I.O."/>
            <person name="Guillou S."/>
            <person name="Cros-Aarteil S."/>
            <person name="Calhoun S."/>
            <person name="Kuo A."/>
            <person name="Mondo S."/>
            <person name="Pangilinan J."/>
            <person name="Riley R."/>
            <person name="Labutti K."/>
            <person name="Andreopoulos B."/>
            <person name="Lipzen A."/>
            <person name="Chen C."/>
            <person name="Yanf M."/>
            <person name="Daum C."/>
            <person name="Ng V."/>
            <person name="Clum A."/>
            <person name="Steindorff A."/>
            <person name="Ohm R."/>
            <person name="Martin F."/>
            <person name="Silar P."/>
            <person name="Natvig D."/>
            <person name="Lalanne C."/>
            <person name="Gautier V."/>
            <person name="Ament-Velasquez S.L."/>
            <person name="Kruys A."/>
            <person name="Hutchinson M.I."/>
            <person name="Powell A.J."/>
            <person name="Barry K."/>
            <person name="Miller A.N."/>
            <person name="Grigoriev I.V."/>
            <person name="Debuchy R."/>
            <person name="Gladieux P."/>
            <person name="Thoren M.H."/>
            <person name="Johannesson H."/>
        </authorList>
    </citation>
    <scope>NUCLEOTIDE SEQUENCE</scope>
    <source>
        <strain evidence="3">CBS 955.72</strain>
    </source>
</reference>
<dbReference type="PANTHER" id="PTHR14187">
    <property type="entry name" value="ALPHA KINASE/ELONGATION FACTOR 2 KINASE"/>
    <property type="match status" value="1"/>
</dbReference>
<keyword evidence="1" id="KW-0547">Nucleotide-binding</keyword>
<proteinExistence type="predicted"/>
<dbReference type="PANTHER" id="PTHR14187:SF5">
    <property type="entry name" value="HEAT SHOCK 70 KDA PROTEIN 12A"/>
    <property type="match status" value="1"/>
</dbReference>
<accession>A0AAJ0MH75</accession>
<sequence length="609" mass="68330">MPHHSLANEEGVNKFIAVGIDFGTTYCGVSWAFSEIPNEIHEITEWPSANHQSQGETQVPSKYDIETGKWGYEITADMDPVRWFKLLLLRSEDIHQQMIRDSVHVKHARDQLSKSNPPLTAVEVIGRYLGKLWEHSYSQVQDVLDLDSFPLRVAITVPAIWPPYAHEAMKTAAALAGILNKRDIGSTTLDFVQEPEAAGLCTLFHQGKLQTVETGDSFVVCDAGGGTVDVISYQVTSVSPFCLKECVTGDGMLAGAIKVDDEFEEHLRRKTNLRLRNLDDTEYNTFFTRDWEHGVKRIFKGASSPPQFSLSPPINALKKRDKVANILSWSGKDKYIITKMELTSFFNPSLTGIRSLVGAQVRGVLEATKEEPKKILLVGGLGSSPYIHEMLKKQYPNKVLRPTHAWSAVARGAVIRLLQDRLAQTPKLNEQQRTLLVQIPEVLTRKARYSYGVISLHPIAGLSDYDSDVDDIKLDPSGRKDTLRIDWYLKKGADLSKTSPVNWTYSTLARFQAEAQCILKVICCQSDDPPIRPAPEVLDLCSISCDWGKPFEEWTPIGDPKLGWRRFDGLSVRMRYEGQLKWTVKAAAHAVEREIEADYGAERGRVIHS</sequence>
<name>A0AAJ0MH75_9PEZI</name>
<keyword evidence="2" id="KW-0067">ATP-binding</keyword>
<protein>
    <recommendedName>
        <fullName evidence="5">Actin-like ATPase domain-containing protein</fullName>
    </recommendedName>
</protein>